<evidence type="ECO:0000256" key="2">
    <source>
        <dbReference type="SAM" id="Phobius"/>
    </source>
</evidence>
<feature type="transmembrane region" description="Helical" evidence="2">
    <location>
        <begin position="57"/>
        <end position="79"/>
    </location>
</feature>
<keyword evidence="4" id="KW-1185">Reference proteome</keyword>
<feature type="compositionally biased region" description="Low complexity" evidence="1">
    <location>
        <begin position="212"/>
        <end position="228"/>
    </location>
</feature>
<name>A0AAV7ILK5_COTGL</name>
<feature type="region of interest" description="Disordered" evidence="1">
    <location>
        <begin position="354"/>
        <end position="381"/>
    </location>
</feature>
<feature type="transmembrane region" description="Helical" evidence="2">
    <location>
        <begin position="318"/>
        <end position="339"/>
    </location>
</feature>
<dbReference type="Proteomes" id="UP000826195">
    <property type="component" value="Unassembled WGS sequence"/>
</dbReference>
<dbReference type="EMBL" id="JAHXZJ010001119">
    <property type="protein sequence ID" value="KAH0553841.1"/>
    <property type="molecule type" value="Genomic_DNA"/>
</dbReference>
<evidence type="ECO:0000313" key="3">
    <source>
        <dbReference type="EMBL" id="KAH0553841.1"/>
    </source>
</evidence>
<keyword evidence="2" id="KW-1133">Transmembrane helix</keyword>
<feature type="compositionally biased region" description="Polar residues" evidence="1">
    <location>
        <begin position="191"/>
        <end position="208"/>
    </location>
</feature>
<accession>A0AAV7ILK5</accession>
<comment type="caution">
    <text evidence="3">The sequence shown here is derived from an EMBL/GenBank/DDBJ whole genome shotgun (WGS) entry which is preliminary data.</text>
</comment>
<keyword evidence="2" id="KW-0472">Membrane</keyword>
<proteinExistence type="predicted"/>
<evidence type="ECO:0000313" key="4">
    <source>
        <dbReference type="Proteomes" id="UP000826195"/>
    </source>
</evidence>
<dbReference type="AlphaFoldDB" id="A0AAV7ILK5"/>
<protein>
    <submittedName>
        <fullName evidence="3">Uncharacterized protein</fullName>
    </submittedName>
</protein>
<reference evidence="3 4" key="1">
    <citation type="journal article" date="2021" name="J. Hered.">
        <title>A chromosome-level genome assembly of the parasitoid wasp, Cotesia glomerata (Hymenoptera: Braconidae).</title>
        <authorList>
            <person name="Pinto B.J."/>
            <person name="Weis J.J."/>
            <person name="Gamble T."/>
            <person name="Ode P.J."/>
            <person name="Paul R."/>
            <person name="Zaspel J.M."/>
        </authorList>
    </citation>
    <scope>NUCLEOTIDE SEQUENCE [LARGE SCALE GENOMIC DNA]</scope>
    <source>
        <strain evidence="3">CgM1</strain>
    </source>
</reference>
<evidence type="ECO:0000256" key="1">
    <source>
        <dbReference type="SAM" id="MobiDB-lite"/>
    </source>
</evidence>
<feature type="region of interest" description="Disordered" evidence="1">
    <location>
        <begin position="189"/>
        <end position="231"/>
    </location>
</feature>
<feature type="compositionally biased region" description="Basic and acidic residues" evidence="1">
    <location>
        <begin position="365"/>
        <end position="381"/>
    </location>
</feature>
<organism evidence="3 4">
    <name type="scientific">Cotesia glomerata</name>
    <name type="common">Lepidopteran parasitic wasp</name>
    <name type="synonym">Apanteles glomeratus</name>
    <dbReference type="NCBI Taxonomy" id="32391"/>
    <lineage>
        <taxon>Eukaryota</taxon>
        <taxon>Metazoa</taxon>
        <taxon>Ecdysozoa</taxon>
        <taxon>Arthropoda</taxon>
        <taxon>Hexapoda</taxon>
        <taxon>Insecta</taxon>
        <taxon>Pterygota</taxon>
        <taxon>Neoptera</taxon>
        <taxon>Endopterygota</taxon>
        <taxon>Hymenoptera</taxon>
        <taxon>Apocrita</taxon>
        <taxon>Ichneumonoidea</taxon>
        <taxon>Braconidae</taxon>
        <taxon>Microgastrinae</taxon>
        <taxon>Cotesia</taxon>
    </lineage>
</organism>
<gene>
    <name evidence="3" type="ORF">KQX54_005110</name>
</gene>
<sequence length="381" mass="42872">MYKTVRKGDASLQYTILPQTDQFFDNGPPMTPPPSPSARDNNCLWVVYKYLTTVKVILYKLIIPAIIICMCVWTIIIILSETYAANGTRYDDDDYIDVDDDHTVSQLVANPINIHNNIYNNNNNNSNNIGINDMDNTTEFITLTSKAFNNYETTADNYTSSDESTPEITTEEINIKIESTASLLLSSLLSGETSPPTPETSSKVQTEFTDPATTTTTTATTSGSSTSTYKKAKMPRVTLKLRENETIPQMYMKAGIASYKKGNITTSVLAHGLSLEGLIFKTPEGTIKPWKDKWPFGESSLYKDYSQWKKISEFHQQMFAILVTLMAISILIFCILTVVQLKAHRRKCQTVEEPLLNEKQDEEEVDHRSKLLDSETKDDSD</sequence>
<keyword evidence="2" id="KW-0812">Transmembrane</keyword>